<evidence type="ECO:0000259" key="7">
    <source>
        <dbReference type="Pfam" id="PF07219"/>
    </source>
</evidence>
<evidence type="ECO:0000256" key="3">
    <source>
        <dbReference type="ARBA" id="ARBA00022989"/>
    </source>
</evidence>
<feature type="compositionally biased region" description="Pro residues" evidence="5">
    <location>
        <begin position="483"/>
        <end position="492"/>
    </location>
</feature>
<keyword evidence="4 6" id="KW-0472">Membrane</keyword>
<keyword evidence="2 6" id="KW-0812">Transmembrane</keyword>
<dbReference type="EMBL" id="JAUSVX010000001">
    <property type="protein sequence ID" value="MDQ0468007.1"/>
    <property type="molecule type" value="Genomic_DNA"/>
</dbReference>
<dbReference type="PIRSF" id="PIRSF031802">
    <property type="entry name" value="UCP031802"/>
    <property type="match status" value="1"/>
</dbReference>
<dbReference type="InterPro" id="IPR010817">
    <property type="entry name" value="HemY_N"/>
</dbReference>
<keyword evidence="3 6" id="KW-1133">Transmembrane helix</keyword>
<dbReference type="Pfam" id="PF07219">
    <property type="entry name" value="HemY_N"/>
    <property type="match status" value="1"/>
</dbReference>
<protein>
    <submittedName>
        <fullName evidence="8">HemY protein</fullName>
    </submittedName>
</protein>
<evidence type="ECO:0000256" key="2">
    <source>
        <dbReference type="ARBA" id="ARBA00022692"/>
    </source>
</evidence>
<dbReference type="SUPFAM" id="SSF48452">
    <property type="entry name" value="TPR-like"/>
    <property type="match status" value="1"/>
</dbReference>
<evidence type="ECO:0000313" key="9">
    <source>
        <dbReference type="Proteomes" id="UP001242480"/>
    </source>
</evidence>
<dbReference type="RefSeq" id="WP_307268491.1">
    <property type="nucleotide sequence ID" value="NZ_JAUSVX010000001.1"/>
</dbReference>
<reference evidence="8 9" key="1">
    <citation type="submission" date="2023-07" db="EMBL/GenBank/DDBJ databases">
        <title>Genomic Encyclopedia of Type Strains, Phase IV (KMG-IV): sequencing the most valuable type-strain genomes for metagenomic binning, comparative biology and taxonomic classification.</title>
        <authorList>
            <person name="Goeker M."/>
        </authorList>
    </citation>
    <scope>NUCLEOTIDE SEQUENCE [LARGE SCALE GENOMIC DNA]</scope>
    <source>
        <strain evidence="8 9">DSM 19619</strain>
    </source>
</reference>
<feature type="compositionally biased region" description="Pro residues" evidence="5">
    <location>
        <begin position="459"/>
        <end position="469"/>
    </location>
</feature>
<evidence type="ECO:0000313" key="8">
    <source>
        <dbReference type="EMBL" id="MDQ0468007.1"/>
    </source>
</evidence>
<accession>A0ABU0J176</accession>
<comment type="caution">
    <text evidence="8">The sequence shown here is derived from an EMBL/GenBank/DDBJ whole genome shotgun (WGS) entry which is preliminary data.</text>
</comment>
<evidence type="ECO:0000256" key="5">
    <source>
        <dbReference type="SAM" id="MobiDB-lite"/>
    </source>
</evidence>
<name>A0ABU0J176_9HYPH</name>
<gene>
    <name evidence="8" type="ORF">QO011_001002</name>
</gene>
<keyword evidence="9" id="KW-1185">Reference proteome</keyword>
<proteinExistence type="predicted"/>
<feature type="region of interest" description="Disordered" evidence="5">
    <location>
        <begin position="455"/>
        <end position="516"/>
    </location>
</feature>
<feature type="domain" description="HemY N-terminal" evidence="7">
    <location>
        <begin position="26"/>
        <end position="132"/>
    </location>
</feature>
<dbReference type="InterPro" id="IPR016982">
    <property type="entry name" value="Mms48"/>
</dbReference>
<feature type="transmembrane region" description="Helical" evidence="6">
    <location>
        <begin position="45"/>
        <end position="66"/>
    </location>
</feature>
<evidence type="ECO:0000256" key="1">
    <source>
        <dbReference type="ARBA" id="ARBA00004370"/>
    </source>
</evidence>
<organism evidence="8 9">
    <name type="scientific">Labrys wisconsinensis</name>
    <dbReference type="NCBI Taxonomy" id="425677"/>
    <lineage>
        <taxon>Bacteria</taxon>
        <taxon>Pseudomonadati</taxon>
        <taxon>Pseudomonadota</taxon>
        <taxon>Alphaproteobacteria</taxon>
        <taxon>Hyphomicrobiales</taxon>
        <taxon>Xanthobacteraceae</taxon>
        <taxon>Labrys</taxon>
    </lineage>
</organism>
<comment type="subcellular location">
    <subcellularLocation>
        <location evidence="1">Membrane</location>
    </subcellularLocation>
</comment>
<dbReference type="Proteomes" id="UP001242480">
    <property type="component" value="Unassembled WGS sequence"/>
</dbReference>
<sequence length="516" mass="54824">MIRVLVLIALLALVAAGLSWLADRPGDIVLAWQGWHVKTSVMAAAVALLILVVVLMVLVALLRALLRTPESFSLFLRTRRRSKGFNAVTQGMIAVGAGDTRRAQRQAIEAERILGTEPLALLLRAQAAQLSGDRAGAEAAFTAMLQDPETKPLGLRGLFIEARRRGDVKAARLLAAEAVKASPSLPWAGTALLEFQSIEKDWTGALATLARNAEHRLVDRDTARRQRAVLLTARALDAAERDRAAAKAGALEALKLAPGLVPAAVLAARLLADGNEIRKASKVLETAWRAGPHPDLADAYMSVRLGDSARDRLARVQTLAAQAPGNPESALALGRAALAAREFPAARGALAPLLNGGATERVYLLMAEIEEAENGATGRVREWLSRAVRAPRDPAWTADGMVSDVWLPVSPATGRIDAFEWKRPVERIGGPLVDPADDVLADIDEPAQMIAYEDKAEPAPAPDPKPAAPEPVKLSLVGDKSAPVPPPIPATHPVPDDPGMTEDTPPAKAGLFSWKG</sequence>
<dbReference type="Gene3D" id="1.25.40.10">
    <property type="entry name" value="Tetratricopeptide repeat domain"/>
    <property type="match status" value="1"/>
</dbReference>
<evidence type="ECO:0000256" key="4">
    <source>
        <dbReference type="ARBA" id="ARBA00023136"/>
    </source>
</evidence>
<evidence type="ECO:0000256" key="6">
    <source>
        <dbReference type="SAM" id="Phobius"/>
    </source>
</evidence>
<dbReference type="InterPro" id="IPR011990">
    <property type="entry name" value="TPR-like_helical_dom_sf"/>
</dbReference>